<protein>
    <recommendedName>
        <fullName evidence="7">Glutamate-1-semialdehyde 2,1-aminomutase</fullName>
        <shortName evidence="7">GSA</shortName>
        <ecNumber evidence="7">5.4.3.8</ecNumber>
    </recommendedName>
    <alternativeName>
        <fullName evidence="7">Glutamate-1-semialdehyde aminotransferase</fullName>
        <shortName evidence="7">GSA-AT</shortName>
    </alternativeName>
</protein>
<comment type="pathway">
    <text evidence="2">Porphyrin-containing compound metabolism; protoporphyrin-IX biosynthesis; 5-aminolevulinate from L-glutamyl-tRNA(Glu): step 2/2.</text>
</comment>
<comment type="similarity">
    <text evidence="3 7">Belongs to the class-III pyridoxal-phosphate-dependent aminotransferase family. HemL subfamily.</text>
</comment>
<evidence type="ECO:0000313" key="8">
    <source>
        <dbReference type="EMBL" id="PWY55273.1"/>
    </source>
</evidence>
<dbReference type="FunFam" id="3.40.640.10:FF:000021">
    <property type="entry name" value="Glutamate-1-semialdehyde 2,1-aminomutase"/>
    <property type="match status" value="1"/>
</dbReference>
<dbReference type="PANTHER" id="PTHR43713">
    <property type="entry name" value="GLUTAMATE-1-SEMIALDEHYDE 2,1-AMINOMUTASE"/>
    <property type="match status" value="1"/>
</dbReference>
<evidence type="ECO:0000256" key="4">
    <source>
        <dbReference type="ARBA" id="ARBA00022898"/>
    </source>
</evidence>
<evidence type="ECO:0000256" key="6">
    <source>
        <dbReference type="ARBA" id="ARBA00023244"/>
    </source>
</evidence>
<reference evidence="8 10" key="1">
    <citation type="submission" date="2018-05" db="EMBL/GenBank/DDBJ databases">
        <title>Legionella qingyii sp.nov., whole genome shotgun sequence.</title>
        <authorList>
            <person name="Wu H."/>
            <person name="Zhu Q."/>
            <person name="Hu C."/>
        </authorList>
    </citation>
    <scope>NUCLEOTIDE SEQUENCE [LARGE SCALE GENOMIC DNA]</scope>
    <source>
        <strain evidence="8 10">HEB18</strain>
    </source>
</reference>
<organism evidence="8 10">
    <name type="scientific">Legionella qingyii</name>
    <dbReference type="NCBI Taxonomy" id="2184757"/>
    <lineage>
        <taxon>Bacteria</taxon>
        <taxon>Pseudomonadati</taxon>
        <taxon>Pseudomonadota</taxon>
        <taxon>Gammaproteobacteria</taxon>
        <taxon>Legionellales</taxon>
        <taxon>Legionellaceae</taxon>
        <taxon>Legionella</taxon>
    </lineage>
</organism>
<evidence type="ECO:0000313" key="9">
    <source>
        <dbReference type="EMBL" id="RUR22805.1"/>
    </source>
</evidence>
<dbReference type="GO" id="GO:0030170">
    <property type="term" value="F:pyridoxal phosphate binding"/>
    <property type="evidence" value="ECO:0007669"/>
    <property type="project" value="InterPro"/>
</dbReference>
<sequence length="432" mass="46237">MEIFMTRSTDLFHQAQALIPGGVNSPVRAFKGVGGDPIFFKQGKGAYLVDVDNNEYIDYVGSWGPLILGHCHPAVIEAVNNVLHSGMSFGAPTELEVQLAAKIISLIPSIEKVRMVNSGTEATMTAIRLARGVTKKNKFIKFNGCYHGHSDSLLVKAGSGLLTLGIPSTPGIPQSVTEHTLTANFNNLEQTAQLFEKFPDDIAAVILEPVAGNMGFVLPEQEFLNGLRQLCDRYNALLIFDEVMTGFRVGLTGAQGVFGITPDITTLGKVIGGGMPVGALGGKAEIMSFLAPEGPVYQAGTLSGNPLAMAAGLATLSEIEKPGFFAQLSETTQSLTQALASVAEMLNIPFFTASLGGMFGFCFTEKKRIADYADVAASDEVLFKKFYHGMLEKGIYFAPSMYEAGFVSSAHGENEVTKTQMAAEEVLNQLKR</sequence>
<dbReference type="InterPro" id="IPR005814">
    <property type="entry name" value="Aminotrans_3"/>
</dbReference>
<dbReference type="InterPro" id="IPR049704">
    <property type="entry name" value="Aminotrans_3_PPA_site"/>
</dbReference>
<comment type="subcellular location">
    <subcellularLocation>
        <location evidence="7">Cytoplasm</location>
    </subcellularLocation>
</comment>
<dbReference type="InterPro" id="IPR015421">
    <property type="entry name" value="PyrdxlP-dep_Trfase_major"/>
</dbReference>
<dbReference type="InterPro" id="IPR015422">
    <property type="entry name" value="PyrdxlP-dep_Trfase_small"/>
</dbReference>
<dbReference type="OrthoDB" id="9801052at2"/>
<dbReference type="EMBL" id="QHJG01000020">
    <property type="protein sequence ID" value="PWY55273.1"/>
    <property type="molecule type" value="Genomic_DNA"/>
</dbReference>
<dbReference type="GO" id="GO:0006782">
    <property type="term" value="P:protoporphyrinogen IX biosynthetic process"/>
    <property type="evidence" value="ECO:0007669"/>
    <property type="project" value="UniProtKB-UniRule"/>
</dbReference>
<dbReference type="AlphaFoldDB" id="A0A317TZT7"/>
<dbReference type="GO" id="GO:0005737">
    <property type="term" value="C:cytoplasm"/>
    <property type="evidence" value="ECO:0007669"/>
    <property type="project" value="UniProtKB-SubCell"/>
</dbReference>
<comment type="caution">
    <text evidence="8">The sequence shown here is derived from an EMBL/GenBank/DDBJ whole genome shotgun (WGS) entry which is preliminary data.</text>
</comment>
<keyword evidence="6 7" id="KW-0627">Porphyrin biosynthesis</keyword>
<dbReference type="EMBL" id="RZGX01000010">
    <property type="protein sequence ID" value="RUR22805.1"/>
    <property type="molecule type" value="Genomic_DNA"/>
</dbReference>
<dbReference type="HAMAP" id="MF_00375">
    <property type="entry name" value="HemL_aminotrans_3"/>
    <property type="match status" value="1"/>
</dbReference>
<reference evidence="9 11" key="2">
    <citation type="submission" date="2018-12" db="EMBL/GenBank/DDBJ databases">
        <title>Legionella sp,whole genome shotgun sequence.</title>
        <authorList>
            <person name="Wu H."/>
        </authorList>
    </citation>
    <scope>NUCLEOTIDE SEQUENCE [LARGE SCALE GENOMIC DNA]</scope>
    <source>
        <strain evidence="11">km489</strain>
        <strain evidence="9">Km489</strain>
    </source>
</reference>
<comment type="catalytic activity">
    <reaction evidence="7">
        <text>(S)-4-amino-5-oxopentanoate = 5-aminolevulinate</text>
        <dbReference type="Rhea" id="RHEA:14265"/>
        <dbReference type="ChEBI" id="CHEBI:57501"/>
        <dbReference type="ChEBI" id="CHEBI:356416"/>
        <dbReference type="EC" id="5.4.3.8"/>
    </reaction>
</comment>
<dbReference type="GO" id="GO:0042286">
    <property type="term" value="F:glutamate-1-semialdehyde 2,1-aminomutase activity"/>
    <property type="evidence" value="ECO:0007669"/>
    <property type="project" value="UniProtKB-UniRule"/>
</dbReference>
<dbReference type="InterPro" id="IPR015424">
    <property type="entry name" value="PyrdxlP-dep_Trfase"/>
</dbReference>
<dbReference type="PANTHER" id="PTHR43713:SF3">
    <property type="entry name" value="GLUTAMATE-1-SEMIALDEHYDE 2,1-AMINOMUTASE 1, CHLOROPLASTIC-RELATED"/>
    <property type="match status" value="1"/>
</dbReference>
<accession>A0A317TZT7</accession>
<evidence type="ECO:0000256" key="3">
    <source>
        <dbReference type="ARBA" id="ARBA00008981"/>
    </source>
</evidence>
<keyword evidence="7" id="KW-0963">Cytoplasm</keyword>
<dbReference type="NCBIfam" id="TIGR00713">
    <property type="entry name" value="hemL"/>
    <property type="match status" value="1"/>
</dbReference>
<proteinExistence type="inferred from homology"/>
<dbReference type="Proteomes" id="UP000247152">
    <property type="component" value="Unassembled WGS sequence"/>
</dbReference>
<evidence type="ECO:0000256" key="2">
    <source>
        <dbReference type="ARBA" id="ARBA00004819"/>
    </source>
</evidence>
<dbReference type="InterPro" id="IPR004639">
    <property type="entry name" value="4pyrrol_synth_GluAld_NH2Trfase"/>
</dbReference>
<comment type="subunit">
    <text evidence="7">Homodimer.</text>
</comment>
<evidence type="ECO:0000256" key="5">
    <source>
        <dbReference type="ARBA" id="ARBA00023235"/>
    </source>
</evidence>
<dbReference type="SUPFAM" id="SSF53383">
    <property type="entry name" value="PLP-dependent transferases"/>
    <property type="match status" value="1"/>
</dbReference>
<evidence type="ECO:0000256" key="7">
    <source>
        <dbReference type="HAMAP-Rule" id="MF_00375"/>
    </source>
</evidence>
<dbReference type="Gene3D" id="3.40.640.10">
    <property type="entry name" value="Type I PLP-dependent aspartate aminotransferase-like (Major domain)"/>
    <property type="match status" value="1"/>
</dbReference>
<dbReference type="CDD" id="cd00610">
    <property type="entry name" value="OAT_like"/>
    <property type="match status" value="1"/>
</dbReference>
<comment type="cofactor">
    <cofactor evidence="1 7">
        <name>pyridoxal 5'-phosphate</name>
        <dbReference type="ChEBI" id="CHEBI:597326"/>
    </cofactor>
</comment>
<dbReference type="Gene3D" id="3.90.1150.10">
    <property type="entry name" value="Aspartate Aminotransferase, domain 1"/>
    <property type="match status" value="1"/>
</dbReference>
<dbReference type="PROSITE" id="PS00600">
    <property type="entry name" value="AA_TRANSFER_CLASS_3"/>
    <property type="match status" value="1"/>
</dbReference>
<evidence type="ECO:0000313" key="11">
    <source>
        <dbReference type="Proteomes" id="UP000287374"/>
    </source>
</evidence>
<evidence type="ECO:0000256" key="1">
    <source>
        <dbReference type="ARBA" id="ARBA00001933"/>
    </source>
</evidence>
<name>A0A317TZT7_9GAMM</name>
<keyword evidence="5 7" id="KW-0413">Isomerase</keyword>
<dbReference type="Proteomes" id="UP000287374">
    <property type="component" value="Unassembled WGS sequence"/>
</dbReference>
<dbReference type="UniPathway" id="UPA00251">
    <property type="reaction ID" value="UER00317"/>
</dbReference>
<feature type="modified residue" description="N6-(pyridoxal phosphate)lysine" evidence="7">
    <location>
        <position position="269"/>
    </location>
</feature>
<keyword evidence="4 7" id="KW-0663">Pyridoxal phosphate</keyword>
<keyword evidence="11" id="KW-1185">Reference proteome</keyword>
<dbReference type="NCBIfam" id="NF000818">
    <property type="entry name" value="PRK00062.1"/>
    <property type="match status" value="1"/>
</dbReference>
<dbReference type="EC" id="5.4.3.8" evidence="7"/>
<evidence type="ECO:0000313" key="10">
    <source>
        <dbReference type="Proteomes" id="UP000247152"/>
    </source>
</evidence>
<dbReference type="Pfam" id="PF00202">
    <property type="entry name" value="Aminotran_3"/>
    <property type="match status" value="1"/>
</dbReference>
<gene>
    <name evidence="7 8" type="primary">hemL</name>
    <name evidence="8" type="ORF">DGG96_12460</name>
    <name evidence="9" type="ORF">ELY20_08775</name>
</gene>
<dbReference type="GO" id="GO:0008483">
    <property type="term" value="F:transaminase activity"/>
    <property type="evidence" value="ECO:0007669"/>
    <property type="project" value="InterPro"/>
</dbReference>